<dbReference type="EMBL" id="PEZK01000025">
    <property type="protein sequence ID" value="PIU02184.1"/>
    <property type="molecule type" value="Genomic_DNA"/>
</dbReference>
<dbReference type="Proteomes" id="UP000231214">
    <property type="component" value="Unassembled WGS sequence"/>
</dbReference>
<evidence type="ECO:0000313" key="2">
    <source>
        <dbReference type="Proteomes" id="UP000231214"/>
    </source>
</evidence>
<accession>A0A2M6XAT6</accession>
<dbReference type="AlphaFoldDB" id="A0A2M6XAT6"/>
<organism evidence="1 2">
    <name type="scientific">Candidatus Shapirobacteria bacterium CG09_land_8_20_14_0_10_49_15</name>
    <dbReference type="NCBI Taxonomy" id="1974482"/>
    <lineage>
        <taxon>Bacteria</taxon>
        <taxon>Candidatus Shapironibacteriota</taxon>
    </lineage>
</organism>
<gene>
    <name evidence="1" type="ORF">COT66_01530</name>
</gene>
<protein>
    <submittedName>
        <fullName evidence="1">Uncharacterized protein</fullName>
    </submittedName>
</protein>
<comment type="caution">
    <text evidence="1">The sequence shown here is derived from an EMBL/GenBank/DDBJ whole genome shotgun (WGS) entry which is preliminary data.</text>
</comment>
<reference evidence="2" key="1">
    <citation type="submission" date="2017-09" db="EMBL/GenBank/DDBJ databases">
        <title>Depth-based differentiation of microbial function through sediment-hosted aquifers and enrichment of novel symbionts in the deep terrestrial subsurface.</title>
        <authorList>
            <person name="Probst A.J."/>
            <person name="Ladd B."/>
            <person name="Jarett J.K."/>
            <person name="Geller-Mcgrath D.E."/>
            <person name="Sieber C.M.K."/>
            <person name="Emerson J.B."/>
            <person name="Anantharaman K."/>
            <person name="Thomas B.C."/>
            <person name="Malmstrom R."/>
            <person name="Stieglmeier M."/>
            <person name="Klingl A."/>
            <person name="Woyke T."/>
            <person name="Ryan C.M."/>
            <person name="Banfield J.F."/>
        </authorList>
    </citation>
    <scope>NUCLEOTIDE SEQUENCE [LARGE SCALE GENOMIC DNA]</scope>
</reference>
<evidence type="ECO:0000313" key="1">
    <source>
        <dbReference type="EMBL" id="PIU02184.1"/>
    </source>
</evidence>
<name>A0A2M6XAT6_9BACT</name>
<dbReference type="Pfam" id="PF18924">
    <property type="entry name" value="DUF5674"/>
    <property type="match status" value="1"/>
</dbReference>
<proteinExistence type="predicted"/>
<sequence>MKFFDRPLSPDEIKKLQDQWGDYLKVTVDIKNNWVIAGGELHADGEQLLLSKGSQQDHIWGGGINLQDKLIDTTAVLNLRPRLKNDNLEILDPDRREKFIGIVKSYFKQLWV</sequence>
<dbReference type="InterPro" id="IPR043731">
    <property type="entry name" value="DUF5674"/>
</dbReference>